<keyword evidence="1" id="KW-0812">Transmembrane</keyword>
<protein>
    <submittedName>
        <fullName evidence="2">Uncharacterized protein</fullName>
    </submittedName>
</protein>
<evidence type="ECO:0000256" key="1">
    <source>
        <dbReference type="SAM" id="Phobius"/>
    </source>
</evidence>
<reference evidence="2" key="2">
    <citation type="journal article" date="2024" name="Antonie Van Leeuwenhoek">
        <title>Roseihalotalea indica gen. nov., sp. nov., a halophilic Bacteroidetes from mesopelagic Southwest Indian Ocean with higher carbohydrate metabolic potential.</title>
        <authorList>
            <person name="Chen B."/>
            <person name="Zhang M."/>
            <person name="Lin D."/>
            <person name="Ye J."/>
            <person name="Tang K."/>
        </authorList>
    </citation>
    <scope>NUCLEOTIDE SEQUENCE</scope>
    <source>
        <strain evidence="2">TK19036</strain>
    </source>
</reference>
<reference evidence="2" key="1">
    <citation type="journal article" date="2023" name="Comput. Struct. Biotechnol. J.">
        <title>Discovery of a novel marine Bacteroidetes with a rich repertoire of carbohydrate-active enzymes.</title>
        <authorList>
            <person name="Chen B."/>
            <person name="Liu G."/>
            <person name="Chen Q."/>
            <person name="Wang H."/>
            <person name="Liu L."/>
            <person name="Tang K."/>
        </authorList>
    </citation>
    <scope>NUCLEOTIDE SEQUENCE</scope>
    <source>
        <strain evidence="2">TK19036</strain>
    </source>
</reference>
<keyword evidence="1" id="KW-1133">Transmembrane helix</keyword>
<proteinExistence type="predicted"/>
<evidence type="ECO:0000313" key="2">
    <source>
        <dbReference type="EMBL" id="WKN39856.1"/>
    </source>
</evidence>
<feature type="transmembrane region" description="Helical" evidence="1">
    <location>
        <begin position="21"/>
        <end position="41"/>
    </location>
</feature>
<keyword evidence="1" id="KW-0472">Membrane</keyword>
<accession>A0AA49JJM5</accession>
<dbReference type="EMBL" id="CP120682">
    <property type="protein sequence ID" value="WKN39856.1"/>
    <property type="molecule type" value="Genomic_DNA"/>
</dbReference>
<sequence>MQYWKRNSLRLPEAFCRNVVFFVRSVAVLVLLVLGSHLSMYGQGIGEYLGGEDVLYAETKQVNQFFRRFNGEEDVEGNRYYAGDKGFHNPQLRQRYLENLFDNQNKGVSNSLKEEFIAAVNSKSKPVYLQFHGGEWFAEVKARFSYKGGLHEATLFLRLQEEKVGSKWILTKAYFAPFAKLFASDTTGGKEFLHPMSHELDFMNLRKVFQDNKAKVDQFTARGYQPDFLSILLYEIKNNNLRFETVTNVKFHFFQVDGWYFQLAKFNRPGYNRGWLVADLSKVTPQEKELLTNYIFYENE</sequence>
<organism evidence="2">
    <name type="scientific">Roseihalotalea indica</name>
    <dbReference type="NCBI Taxonomy" id="2867963"/>
    <lineage>
        <taxon>Bacteria</taxon>
        <taxon>Pseudomonadati</taxon>
        <taxon>Bacteroidota</taxon>
        <taxon>Cytophagia</taxon>
        <taxon>Cytophagales</taxon>
        <taxon>Catalimonadaceae</taxon>
        <taxon>Roseihalotalea</taxon>
    </lineage>
</organism>
<name>A0AA49JJM5_9BACT</name>
<dbReference type="AlphaFoldDB" id="A0AA49JJM5"/>
<gene>
    <name evidence="2" type="ORF">K4G66_14265</name>
</gene>